<keyword evidence="5" id="KW-0699">rRNA-binding</keyword>
<dbReference type="GO" id="GO:0019843">
    <property type="term" value="F:rRNA binding"/>
    <property type="evidence" value="ECO:0007669"/>
    <property type="project" value="UniProtKB-KW"/>
</dbReference>
<geneLocation type="chloroplast" evidence="6"/>
<evidence type="ECO:0000256" key="4">
    <source>
        <dbReference type="RuleBase" id="RU000561"/>
    </source>
</evidence>
<protein>
    <recommendedName>
        <fullName evidence="5">50S ribosomal protein L20</fullName>
    </recommendedName>
</protein>
<evidence type="ECO:0000256" key="3">
    <source>
        <dbReference type="ARBA" id="ARBA00023274"/>
    </source>
</evidence>
<accession>A0A2Z6BEN5</accession>
<comment type="function">
    <text evidence="5">Binds directly to 23S ribosomal RNA and is necessary for the in vitro assembly process of the 50S ribosomal subunit. It is not involved in the protein synthesizing functions of that subunit.</text>
</comment>
<dbReference type="PRINTS" id="PR00062">
    <property type="entry name" value="RIBOSOMALL20"/>
</dbReference>
<dbReference type="RefSeq" id="YP_009478281.1">
    <property type="nucleotide sequence ID" value="NC_037479.1"/>
</dbReference>
<dbReference type="InterPro" id="IPR005813">
    <property type="entry name" value="Ribosomal_bL20"/>
</dbReference>
<dbReference type="EMBL" id="AP018372">
    <property type="protein sequence ID" value="BBD20188.1"/>
    <property type="molecule type" value="Genomic_DNA"/>
</dbReference>
<evidence type="ECO:0000313" key="6">
    <source>
        <dbReference type="EMBL" id="BBD20188.1"/>
    </source>
</evidence>
<dbReference type="InterPro" id="IPR035566">
    <property type="entry name" value="Ribosomal_protein_bL20_C"/>
</dbReference>
<dbReference type="Pfam" id="PF00453">
    <property type="entry name" value="Ribosomal_L20"/>
    <property type="match status" value="1"/>
</dbReference>
<keyword evidence="5" id="KW-0694">RNA-binding</keyword>
<gene>
    <name evidence="6" type="primary">rpl20</name>
</gene>
<dbReference type="GeneID" id="36487643"/>
<reference evidence="6" key="1">
    <citation type="journal article" date="2018" name="Sci. Rep.">
        <title>Multiple losses of photosynthesis and convergent reductive genome evolution in the colourless green algae Prototheca.</title>
        <authorList>
            <person name="Suzuki S."/>
            <person name="Endoh R."/>
            <person name="Manabe R.I."/>
            <person name="Ohkuma M."/>
            <person name="Hirakawa Y."/>
        </authorList>
    </citation>
    <scope>NUCLEOTIDE SEQUENCE</scope>
    <source>
        <strain evidence="6">JCM 9641</strain>
    </source>
</reference>
<evidence type="ECO:0000256" key="1">
    <source>
        <dbReference type="ARBA" id="ARBA00007698"/>
    </source>
</evidence>
<keyword evidence="6" id="KW-0934">Plastid</keyword>
<evidence type="ECO:0000256" key="2">
    <source>
        <dbReference type="ARBA" id="ARBA00022980"/>
    </source>
</evidence>
<organism evidence="6">
    <name type="scientific">Prototheca stagnorum</name>
    <dbReference type="NCBI Taxonomy" id="215448"/>
    <lineage>
        <taxon>Eukaryota</taxon>
        <taxon>Viridiplantae</taxon>
        <taxon>Chlorophyta</taxon>
        <taxon>core chlorophytes</taxon>
        <taxon>Trebouxiophyceae</taxon>
        <taxon>Chlorellales</taxon>
        <taxon>Chlorellaceae</taxon>
        <taxon>Prototheca</taxon>
    </lineage>
</organism>
<dbReference type="GO" id="GO:0005840">
    <property type="term" value="C:ribosome"/>
    <property type="evidence" value="ECO:0007669"/>
    <property type="project" value="UniProtKB-KW"/>
</dbReference>
<dbReference type="NCBIfam" id="TIGR01032">
    <property type="entry name" value="rplT_bact"/>
    <property type="match status" value="1"/>
</dbReference>
<dbReference type="PANTHER" id="PTHR10986">
    <property type="entry name" value="39S RIBOSOMAL PROTEIN L20"/>
    <property type="match status" value="1"/>
</dbReference>
<dbReference type="GO" id="GO:1990904">
    <property type="term" value="C:ribonucleoprotein complex"/>
    <property type="evidence" value="ECO:0007669"/>
    <property type="project" value="UniProtKB-KW"/>
</dbReference>
<proteinExistence type="inferred from homology"/>
<dbReference type="Gene3D" id="6.10.160.10">
    <property type="match status" value="1"/>
</dbReference>
<dbReference type="AlphaFoldDB" id="A0A2Z6BEN5"/>
<dbReference type="SUPFAM" id="SSF74731">
    <property type="entry name" value="Ribosomal protein L20"/>
    <property type="match status" value="1"/>
</dbReference>
<dbReference type="Gene3D" id="1.10.1900.20">
    <property type="entry name" value="Ribosomal protein L20"/>
    <property type="match status" value="1"/>
</dbReference>
<name>A0A2Z6BEN5_9CHLO</name>
<dbReference type="GO" id="GO:0006412">
    <property type="term" value="P:translation"/>
    <property type="evidence" value="ECO:0007669"/>
    <property type="project" value="InterPro"/>
</dbReference>
<evidence type="ECO:0000256" key="5">
    <source>
        <dbReference type="RuleBase" id="RU004311"/>
    </source>
</evidence>
<keyword evidence="2 4" id="KW-0689">Ribosomal protein</keyword>
<dbReference type="GO" id="GO:0003735">
    <property type="term" value="F:structural constituent of ribosome"/>
    <property type="evidence" value="ECO:0007669"/>
    <property type="project" value="InterPro"/>
</dbReference>
<comment type="similarity">
    <text evidence="1 4">Belongs to the bacterial ribosomal protein bL20 family.</text>
</comment>
<keyword evidence="6" id="KW-0150">Chloroplast</keyword>
<sequence>MKTQSQNFILRKHRKFILEKTKGFRGSQSKTFRSSNQAYIKSQSNAYQNRKRKKRDFRKLWISRINGELQYKLNWNTYHSLFLKNNVILNAKISSFLALQDTPCFYKILNSILINSIY</sequence>
<keyword evidence="3 4" id="KW-0687">Ribonucleoprotein</keyword>